<dbReference type="InterPro" id="IPR007140">
    <property type="entry name" value="DUF350"/>
</dbReference>
<dbReference type="PANTHER" id="PTHR40043">
    <property type="entry name" value="UPF0719 INNER MEMBRANE PROTEIN YJFL"/>
    <property type="match status" value="1"/>
</dbReference>
<dbReference type="EMBL" id="BORW01000007">
    <property type="protein sequence ID" value="GIO66980.1"/>
    <property type="molecule type" value="Genomic_DNA"/>
</dbReference>
<evidence type="ECO:0000256" key="4">
    <source>
        <dbReference type="ARBA" id="ARBA00022692"/>
    </source>
</evidence>
<feature type="transmembrane region" description="Helical" evidence="7">
    <location>
        <begin position="12"/>
        <end position="33"/>
    </location>
</feature>
<feature type="transmembrane region" description="Helical" evidence="7">
    <location>
        <begin position="118"/>
        <end position="138"/>
    </location>
</feature>
<dbReference type="RefSeq" id="WP_212949077.1">
    <property type="nucleotide sequence ID" value="NZ_BORW01000007.1"/>
</dbReference>
<comment type="caution">
    <text evidence="8">The sequence shown here is derived from an EMBL/GenBank/DDBJ whole genome shotgun (WGS) entry which is preliminary data.</text>
</comment>
<evidence type="ECO:0000256" key="2">
    <source>
        <dbReference type="ARBA" id="ARBA00005779"/>
    </source>
</evidence>
<dbReference type="Pfam" id="PF03994">
    <property type="entry name" value="DUF350"/>
    <property type="match status" value="1"/>
</dbReference>
<name>A0ABQ4LUM9_9BACL</name>
<accession>A0ABQ4LUM9</accession>
<organism evidence="8 9">
    <name type="scientific">Paenibacillus cookii</name>
    <dbReference type="NCBI Taxonomy" id="157839"/>
    <lineage>
        <taxon>Bacteria</taxon>
        <taxon>Bacillati</taxon>
        <taxon>Bacillota</taxon>
        <taxon>Bacilli</taxon>
        <taxon>Bacillales</taxon>
        <taxon>Paenibacillaceae</taxon>
        <taxon>Paenibacillus</taxon>
    </lineage>
</organism>
<keyword evidence="4 7" id="KW-0812">Transmembrane</keyword>
<evidence type="ECO:0000256" key="7">
    <source>
        <dbReference type="SAM" id="Phobius"/>
    </source>
</evidence>
<reference evidence="8 9" key="1">
    <citation type="submission" date="2021-03" db="EMBL/GenBank/DDBJ databases">
        <title>Antimicrobial resistance genes in bacteria isolated from Japanese honey, and their potential for conferring macrolide and lincosamide resistance in the American foulbrood pathogen Paenibacillus larvae.</title>
        <authorList>
            <person name="Okamoto M."/>
            <person name="Kumagai M."/>
            <person name="Kanamori H."/>
            <person name="Takamatsu D."/>
        </authorList>
    </citation>
    <scope>NUCLEOTIDE SEQUENCE [LARGE SCALE GENOMIC DNA]</scope>
    <source>
        <strain evidence="8 9">J21TS3</strain>
    </source>
</reference>
<evidence type="ECO:0000313" key="8">
    <source>
        <dbReference type="EMBL" id="GIO66980.1"/>
    </source>
</evidence>
<dbReference type="PANTHER" id="PTHR40043:SF1">
    <property type="entry name" value="UPF0719 INNER MEMBRANE PROTEIN YJFL"/>
    <property type="match status" value="1"/>
</dbReference>
<keyword evidence="5 7" id="KW-1133">Transmembrane helix</keyword>
<feature type="transmembrane region" description="Helical" evidence="7">
    <location>
        <begin position="84"/>
        <end position="106"/>
    </location>
</feature>
<evidence type="ECO:0000256" key="6">
    <source>
        <dbReference type="ARBA" id="ARBA00023136"/>
    </source>
</evidence>
<protein>
    <submittedName>
        <fullName evidence="8">UPF0719 transmembrane protein YshE</fullName>
    </submittedName>
</protein>
<keyword evidence="3" id="KW-1003">Cell membrane</keyword>
<evidence type="ECO:0000256" key="5">
    <source>
        <dbReference type="ARBA" id="ARBA00022989"/>
    </source>
</evidence>
<comment type="similarity">
    <text evidence="2">Belongs to the UPF0719 family.</text>
</comment>
<evidence type="ECO:0000256" key="3">
    <source>
        <dbReference type="ARBA" id="ARBA00022475"/>
    </source>
</evidence>
<keyword evidence="9" id="KW-1185">Reference proteome</keyword>
<keyword evidence="6 7" id="KW-0472">Membrane</keyword>
<proteinExistence type="inferred from homology"/>
<evidence type="ECO:0000256" key="1">
    <source>
        <dbReference type="ARBA" id="ARBA00004651"/>
    </source>
</evidence>
<sequence>MKNWVDQMLSHPLGILIGYFSVAILGLIVFLYLFELVAKYNCWNEISRGNVAASLATGGKIFAIGNVLRYSIEAKTSIYDTMKWAFFGFVLLFAAYLLFEFLTPVFSVDEEIRNDNRAVGIISLLISVSLSYVIGACIY</sequence>
<feature type="transmembrane region" description="Helical" evidence="7">
    <location>
        <begin position="53"/>
        <end position="72"/>
    </location>
</feature>
<comment type="subcellular location">
    <subcellularLocation>
        <location evidence="1">Cell membrane</location>
        <topology evidence="1">Multi-pass membrane protein</topology>
    </subcellularLocation>
</comment>
<gene>
    <name evidence="8" type="primary">yshE</name>
    <name evidence="8" type="ORF">J21TS3_18010</name>
</gene>
<dbReference type="Proteomes" id="UP000680638">
    <property type="component" value="Unassembled WGS sequence"/>
</dbReference>
<evidence type="ECO:0000313" key="9">
    <source>
        <dbReference type="Proteomes" id="UP000680638"/>
    </source>
</evidence>